<organism evidence="1 2">
    <name type="scientific">Nocardioides acrostichi</name>
    <dbReference type="NCBI Taxonomy" id="2784339"/>
    <lineage>
        <taxon>Bacteria</taxon>
        <taxon>Bacillati</taxon>
        <taxon>Actinomycetota</taxon>
        <taxon>Actinomycetes</taxon>
        <taxon>Propionibacteriales</taxon>
        <taxon>Nocardioidaceae</taxon>
        <taxon>Nocardioides</taxon>
    </lineage>
</organism>
<keyword evidence="2" id="KW-1185">Reference proteome</keyword>
<protein>
    <submittedName>
        <fullName evidence="1">Uncharacterized protein</fullName>
    </submittedName>
</protein>
<reference evidence="1" key="1">
    <citation type="submission" date="2020-11" db="EMBL/GenBank/DDBJ databases">
        <title>Nocardioides sp. CBS4Y-1, whole genome shotgun sequence.</title>
        <authorList>
            <person name="Tuo L."/>
        </authorList>
    </citation>
    <scope>NUCLEOTIDE SEQUENCE</scope>
    <source>
        <strain evidence="1">CBS4Y-1</strain>
    </source>
</reference>
<evidence type="ECO:0000313" key="2">
    <source>
        <dbReference type="Proteomes" id="UP000656804"/>
    </source>
</evidence>
<evidence type="ECO:0000313" key="1">
    <source>
        <dbReference type="EMBL" id="MBF4160941.1"/>
    </source>
</evidence>
<accession>A0A930Y6H2</accession>
<dbReference type="EMBL" id="JADIVZ010000001">
    <property type="protein sequence ID" value="MBF4160941.1"/>
    <property type="molecule type" value="Genomic_DNA"/>
</dbReference>
<comment type="caution">
    <text evidence="1">The sequence shown here is derived from an EMBL/GenBank/DDBJ whole genome shotgun (WGS) entry which is preliminary data.</text>
</comment>
<dbReference type="Proteomes" id="UP000656804">
    <property type="component" value="Unassembled WGS sequence"/>
</dbReference>
<proteinExistence type="predicted"/>
<name>A0A930Y6H2_9ACTN</name>
<dbReference type="AlphaFoldDB" id="A0A930Y6H2"/>
<gene>
    <name evidence="1" type="ORF">ISG29_04515</name>
</gene>
<sequence>MAGSQTFATAGVDSALRARLRLAVAETARAGRRWFPTTARIGCPSEHWPPVVDPGLGTTSLDDALRRDLVGAALDARCRDPRIRTLPLLVCLVRTGDLAAQDADQAWLAATLGAVAERGGASIDFAVVTTHGWRLPLTGDQREWRRPPR</sequence>
<dbReference type="RefSeq" id="WP_194502107.1">
    <property type="nucleotide sequence ID" value="NZ_JADIVZ010000001.1"/>
</dbReference>